<dbReference type="AlphaFoldDB" id="A0A318NST6"/>
<sequence>MRGCARHRRSGAGAPMTLDVWDKVASVVSGSLALAAAAVAVRRHLRDRGRQSWWSTLTRLWERETDAAIVHPHHFGTQVPPLSEVYVPRRAVPRLGRAEEALDAAQLFTGARNVLLVGEPGSGKTALIAYESARSAERWLRSRGRRRRRPVGPVLVRLPATALIHHALPDALRDAYGEAPLDFRRPPAPGVRWLICVDRVDAVADPGDRGNVLNRLAEAGRSSARDASPCRILVTTRPLDADELATLGEDYPAYQLAPFTRADVTALAGRWFPDHGEAQGFLTWTHTQRITDPVRNPLVATVAALVWRNRRAAPVSRPGPAALFEDFVQALLRGGRGSLDATCRALRDHPPQGPAVADWLAERHTELVEVAATAAVAGADPVAEVAKWSAEDAPYPPAQHLDNWPQRIRDLLLATDLFRADRDALVSVWPSLIDHLAAGPLTRRWSPEAWASLMNTTSTRFVGVQVFQRMEAPDALLRDRLAEPSWAAAVGHLLVSTDVVRGTDDLALRTDVLAALLGHWAADPDGDTGRACLSLLRTLATNQADRDLLFTIGADGNRRRATRLAVTRFFRADGHP</sequence>
<evidence type="ECO:0000313" key="2">
    <source>
        <dbReference type="Proteomes" id="UP000248333"/>
    </source>
</evidence>
<reference evidence="1 2" key="1">
    <citation type="submission" date="2018-03" db="EMBL/GenBank/DDBJ databases">
        <title>Bioinformatic expansion and discovery of thiopeptide antibiotics.</title>
        <authorList>
            <person name="Schwalen C.J."/>
            <person name="Hudson G.A."/>
            <person name="Mitchell D.A."/>
        </authorList>
    </citation>
    <scope>NUCLEOTIDE SEQUENCE [LARGE SCALE GENOMIC DNA]</scope>
    <source>
        <strain evidence="1 2">NRRL 8041</strain>
    </source>
</reference>
<protein>
    <recommendedName>
        <fullName evidence="3">NACHT domain-containing protein</fullName>
    </recommendedName>
</protein>
<dbReference type="EMBL" id="PYBV01000005">
    <property type="protein sequence ID" value="PYC74925.1"/>
    <property type="molecule type" value="Genomic_DNA"/>
</dbReference>
<evidence type="ECO:0008006" key="3">
    <source>
        <dbReference type="Google" id="ProtNLM"/>
    </source>
</evidence>
<comment type="caution">
    <text evidence="1">The sequence shown here is derived from an EMBL/GenBank/DDBJ whole genome shotgun (WGS) entry which is preliminary data.</text>
</comment>
<proteinExistence type="predicted"/>
<organism evidence="1 2">
    <name type="scientific">Micromonospora arborensis</name>
    <dbReference type="NCBI Taxonomy" id="2116518"/>
    <lineage>
        <taxon>Bacteria</taxon>
        <taxon>Bacillati</taxon>
        <taxon>Actinomycetota</taxon>
        <taxon>Actinomycetes</taxon>
        <taxon>Micromonosporales</taxon>
        <taxon>Micromonosporaceae</taxon>
        <taxon>Micromonospora</taxon>
    </lineage>
</organism>
<dbReference type="Proteomes" id="UP000248333">
    <property type="component" value="Unassembled WGS sequence"/>
</dbReference>
<name>A0A318NST6_9ACTN</name>
<dbReference type="SUPFAM" id="SSF52540">
    <property type="entry name" value="P-loop containing nucleoside triphosphate hydrolases"/>
    <property type="match status" value="1"/>
</dbReference>
<dbReference type="InterPro" id="IPR027417">
    <property type="entry name" value="P-loop_NTPase"/>
</dbReference>
<evidence type="ECO:0000313" key="1">
    <source>
        <dbReference type="EMBL" id="PYC74925.1"/>
    </source>
</evidence>
<gene>
    <name evidence="1" type="ORF">C7C45_03265</name>
</gene>
<accession>A0A318NST6</accession>
<keyword evidence="2" id="KW-1185">Reference proteome</keyword>